<dbReference type="AlphaFoldDB" id="A0A7W0HKS1"/>
<name>A0A7W0HKS1_9BACT</name>
<dbReference type="SMART" id="SM00404">
    <property type="entry name" value="PTPc_motif"/>
    <property type="match status" value="1"/>
</dbReference>
<dbReference type="PANTHER" id="PTHR23339">
    <property type="entry name" value="TYROSINE SPECIFIC PROTEIN PHOSPHATASE AND DUAL SPECIFICITY PROTEIN PHOSPHATASE"/>
    <property type="match status" value="1"/>
</dbReference>
<dbReference type="InterPro" id="IPR029021">
    <property type="entry name" value="Prot-tyrosine_phosphatase-like"/>
</dbReference>
<proteinExistence type="predicted"/>
<dbReference type="InterPro" id="IPR050561">
    <property type="entry name" value="PTP"/>
</dbReference>
<evidence type="ECO:0000259" key="1">
    <source>
        <dbReference type="PROSITE" id="PS50056"/>
    </source>
</evidence>
<dbReference type="InterPro" id="IPR003595">
    <property type="entry name" value="Tyr_Pase_cat"/>
</dbReference>
<dbReference type="PROSITE" id="PS50056">
    <property type="entry name" value="TYR_PHOSPHATASE_2"/>
    <property type="match status" value="1"/>
</dbReference>
<gene>
    <name evidence="2" type="ORF">HNR65_001688</name>
</gene>
<dbReference type="SUPFAM" id="SSF52799">
    <property type="entry name" value="(Phosphotyrosine protein) phosphatases II"/>
    <property type="match status" value="1"/>
</dbReference>
<evidence type="ECO:0000313" key="3">
    <source>
        <dbReference type="Proteomes" id="UP000525298"/>
    </source>
</evidence>
<keyword evidence="3" id="KW-1185">Reference proteome</keyword>
<dbReference type="Gene3D" id="3.90.190.10">
    <property type="entry name" value="Protein tyrosine phosphatase superfamily"/>
    <property type="match status" value="1"/>
</dbReference>
<dbReference type="PROSITE" id="PS00383">
    <property type="entry name" value="TYR_PHOSPHATASE_1"/>
    <property type="match status" value="1"/>
</dbReference>
<organism evidence="2 3">
    <name type="scientific">Desulfosalsimonas propionicica</name>
    <dbReference type="NCBI Taxonomy" id="332175"/>
    <lineage>
        <taxon>Bacteria</taxon>
        <taxon>Pseudomonadati</taxon>
        <taxon>Thermodesulfobacteriota</taxon>
        <taxon>Desulfobacteria</taxon>
        <taxon>Desulfobacterales</taxon>
        <taxon>Desulfosalsimonadaceae</taxon>
        <taxon>Desulfosalsimonas</taxon>
    </lineage>
</organism>
<accession>A0A7W0HKS1</accession>
<dbReference type="EMBL" id="JACDUS010000004">
    <property type="protein sequence ID" value="MBA2881361.1"/>
    <property type="molecule type" value="Genomic_DNA"/>
</dbReference>
<dbReference type="FunFam" id="3.90.190.10:FF:000157">
    <property type="entry name" value="Protein-tyrosine phosphatase"/>
    <property type="match status" value="1"/>
</dbReference>
<reference evidence="2 3" key="1">
    <citation type="submission" date="2020-07" db="EMBL/GenBank/DDBJ databases">
        <title>Genomic Encyclopedia of Type Strains, Phase IV (KMG-IV): sequencing the most valuable type-strain genomes for metagenomic binning, comparative biology and taxonomic classification.</title>
        <authorList>
            <person name="Goeker M."/>
        </authorList>
    </citation>
    <scope>NUCLEOTIDE SEQUENCE [LARGE SCALE GENOMIC DNA]</scope>
    <source>
        <strain evidence="2 3">DSM 17721</strain>
    </source>
</reference>
<sequence>MTDIQEEPREIPFRNAYWVEKNRLMAGEYPLSYTPEQSGKRLEALFSADIRKIVDLTEPQEIGRLSLHHPPYAEVVRLVARQKGIEAAYTAMPVRDFDIPDRKKLMEILDEIDVSIAHGKPVYVHCWAGIGRTGTVVGAYLVRHGHPADPSLLDTIDDLRRHTATASMASPQSVMQRELILSWSYGE</sequence>
<protein>
    <submittedName>
        <fullName evidence="2">Protein tyrosine/serine phosphatase</fullName>
    </submittedName>
</protein>
<feature type="domain" description="Tyrosine specific protein phosphatases" evidence="1">
    <location>
        <begin position="103"/>
        <end position="174"/>
    </location>
</feature>
<dbReference type="Proteomes" id="UP000525298">
    <property type="component" value="Unassembled WGS sequence"/>
</dbReference>
<dbReference type="RefSeq" id="WP_181551031.1">
    <property type="nucleotide sequence ID" value="NZ_JACDUS010000004.1"/>
</dbReference>
<dbReference type="InterPro" id="IPR016130">
    <property type="entry name" value="Tyr_Pase_AS"/>
</dbReference>
<dbReference type="Pfam" id="PF22785">
    <property type="entry name" value="Tc-R-P"/>
    <property type="match status" value="1"/>
</dbReference>
<comment type="caution">
    <text evidence="2">The sequence shown here is derived from an EMBL/GenBank/DDBJ whole genome shotgun (WGS) entry which is preliminary data.</text>
</comment>
<dbReference type="InterPro" id="IPR000387">
    <property type="entry name" value="Tyr_Pase_dom"/>
</dbReference>
<evidence type="ECO:0000313" key="2">
    <source>
        <dbReference type="EMBL" id="MBA2881361.1"/>
    </source>
</evidence>